<organism evidence="17 18">
    <name type="scientific">Thioflexithrix psekupsensis</name>
    <dbReference type="NCBI Taxonomy" id="1570016"/>
    <lineage>
        <taxon>Bacteria</taxon>
        <taxon>Pseudomonadati</taxon>
        <taxon>Pseudomonadota</taxon>
        <taxon>Gammaproteobacteria</taxon>
        <taxon>Thiotrichales</taxon>
        <taxon>Thioflexithrix</taxon>
    </lineage>
</organism>
<keyword evidence="18" id="KW-1185">Reference proteome</keyword>
<dbReference type="AlphaFoldDB" id="A0A251X8Q1"/>
<keyword evidence="12" id="KW-0902">Two-component regulatory system</keyword>
<dbReference type="GO" id="GO:0046983">
    <property type="term" value="F:protein dimerization activity"/>
    <property type="evidence" value="ECO:0007669"/>
    <property type="project" value="InterPro"/>
</dbReference>
<keyword evidence="11" id="KW-0408">Iron</keyword>
<evidence type="ECO:0000313" key="17">
    <source>
        <dbReference type="EMBL" id="OUD14107.1"/>
    </source>
</evidence>
<dbReference type="GO" id="GO:0005737">
    <property type="term" value="C:cytoplasm"/>
    <property type="evidence" value="ECO:0007669"/>
    <property type="project" value="UniProtKB-SubCell"/>
</dbReference>
<dbReference type="Pfam" id="PF02518">
    <property type="entry name" value="HATPase_c"/>
    <property type="match status" value="1"/>
</dbReference>
<dbReference type="InterPro" id="IPR011712">
    <property type="entry name" value="Sig_transdc_His_kin_sub3_dim/P"/>
</dbReference>
<dbReference type="PROSITE" id="PS50109">
    <property type="entry name" value="HIS_KIN"/>
    <property type="match status" value="1"/>
</dbReference>
<dbReference type="Gene3D" id="3.30.565.10">
    <property type="entry name" value="Histidine kinase-like ATPase, C-terminal domain"/>
    <property type="match status" value="1"/>
</dbReference>
<dbReference type="GO" id="GO:0051539">
    <property type="term" value="F:4 iron, 4 sulfur cluster binding"/>
    <property type="evidence" value="ECO:0007669"/>
    <property type="project" value="UniProtKB-KW"/>
</dbReference>
<dbReference type="RefSeq" id="WP_086487891.1">
    <property type="nucleotide sequence ID" value="NZ_MSLT01000012.1"/>
</dbReference>
<keyword evidence="7" id="KW-0963">Cytoplasm</keyword>
<dbReference type="GO" id="GO:0046872">
    <property type="term" value="F:metal ion binding"/>
    <property type="evidence" value="ECO:0007669"/>
    <property type="project" value="UniProtKB-KW"/>
</dbReference>
<dbReference type="EMBL" id="MSLT01000012">
    <property type="protein sequence ID" value="OUD14107.1"/>
    <property type="molecule type" value="Genomic_DNA"/>
</dbReference>
<dbReference type="EC" id="2.7.13.3" evidence="4"/>
<evidence type="ECO:0000313" key="18">
    <source>
        <dbReference type="Proteomes" id="UP000194798"/>
    </source>
</evidence>
<dbReference type="Proteomes" id="UP000194798">
    <property type="component" value="Unassembled WGS sequence"/>
</dbReference>
<evidence type="ECO:0000256" key="2">
    <source>
        <dbReference type="ARBA" id="ARBA00001966"/>
    </source>
</evidence>
<comment type="function">
    <text evidence="14">Member of the two-component regulatory system NreB/NreC involved in the control of dissimilatory nitrate/nitrite reduction in response to oxygen. NreB functions as a direct oxygen sensor histidine kinase which is autophosphorylated, in the absence of oxygen, probably at the conserved histidine residue, and transfers its phosphate group probably to a conserved aspartate residue of NreC. NreB/NreC activates the expression of the nitrate (narGHJI) and nitrite (nir) reductase operons, as well as the putative nitrate transporter gene narT.</text>
</comment>
<evidence type="ECO:0000256" key="12">
    <source>
        <dbReference type="ARBA" id="ARBA00023012"/>
    </source>
</evidence>
<dbReference type="InterPro" id="IPR004358">
    <property type="entry name" value="Sig_transdc_His_kin-like_C"/>
</dbReference>
<dbReference type="OrthoDB" id="9811306at2"/>
<comment type="cofactor">
    <cofactor evidence="2">
        <name>[4Fe-4S] cluster</name>
        <dbReference type="ChEBI" id="CHEBI:49883"/>
    </cofactor>
</comment>
<evidence type="ECO:0000256" key="8">
    <source>
        <dbReference type="ARBA" id="ARBA00022679"/>
    </source>
</evidence>
<feature type="domain" description="Histidine kinase" evidence="16">
    <location>
        <begin position="36"/>
        <end position="239"/>
    </location>
</feature>
<dbReference type="SUPFAM" id="SSF55874">
    <property type="entry name" value="ATPase domain of HSP90 chaperone/DNA topoisomerase II/histidine kinase"/>
    <property type="match status" value="1"/>
</dbReference>
<dbReference type="PANTHER" id="PTHR24421">
    <property type="entry name" value="NITRATE/NITRITE SENSOR PROTEIN NARX-RELATED"/>
    <property type="match status" value="1"/>
</dbReference>
<reference evidence="17 18" key="1">
    <citation type="submission" date="2016-12" db="EMBL/GenBank/DDBJ databases">
        <title>Thioflexothrix psekupsii D3 genome sequencing and assembly.</title>
        <authorList>
            <person name="Fomenkov A."/>
            <person name="Vincze T."/>
            <person name="Grabovich M."/>
            <person name="Anton B.P."/>
            <person name="Dubinina G."/>
            <person name="Orlova M."/>
            <person name="Belousova E."/>
            <person name="Roberts R.J."/>
        </authorList>
    </citation>
    <scope>NUCLEOTIDE SEQUENCE [LARGE SCALE GENOMIC DNA]</scope>
    <source>
        <strain evidence="17">D3</strain>
    </source>
</reference>
<dbReference type="GO" id="GO:0016020">
    <property type="term" value="C:membrane"/>
    <property type="evidence" value="ECO:0007669"/>
    <property type="project" value="InterPro"/>
</dbReference>
<evidence type="ECO:0000256" key="13">
    <source>
        <dbReference type="ARBA" id="ARBA00023014"/>
    </source>
</evidence>
<evidence type="ECO:0000256" key="11">
    <source>
        <dbReference type="ARBA" id="ARBA00023004"/>
    </source>
</evidence>
<dbReference type="Pfam" id="PF07730">
    <property type="entry name" value="HisKA_3"/>
    <property type="match status" value="1"/>
</dbReference>
<protein>
    <recommendedName>
        <fullName evidence="5">Oxygen sensor histidine kinase NreB</fullName>
        <ecNumber evidence="4">2.7.13.3</ecNumber>
    </recommendedName>
    <alternativeName>
        <fullName evidence="15">Nitrogen regulation protein B</fullName>
    </alternativeName>
</protein>
<evidence type="ECO:0000256" key="10">
    <source>
        <dbReference type="ARBA" id="ARBA00022777"/>
    </source>
</evidence>
<evidence type="ECO:0000259" key="16">
    <source>
        <dbReference type="PROSITE" id="PS50109"/>
    </source>
</evidence>
<name>A0A251X8Q1_9GAMM</name>
<keyword evidence="10" id="KW-0418">Kinase</keyword>
<evidence type="ECO:0000256" key="15">
    <source>
        <dbReference type="ARBA" id="ARBA00030800"/>
    </source>
</evidence>
<keyword evidence="8" id="KW-0808">Transferase</keyword>
<evidence type="ECO:0000256" key="1">
    <source>
        <dbReference type="ARBA" id="ARBA00000085"/>
    </source>
</evidence>
<dbReference type="InterPro" id="IPR005467">
    <property type="entry name" value="His_kinase_dom"/>
</dbReference>
<evidence type="ECO:0000256" key="14">
    <source>
        <dbReference type="ARBA" id="ARBA00024827"/>
    </source>
</evidence>
<evidence type="ECO:0000256" key="6">
    <source>
        <dbReference type="ARBA" id="ARBA00022485"/>
    </source>
</evidence>
<proteinExistence type="predicted"/>
<sequence length="243" mass="27827">MRRAQAETERLLTENRFLIHRFIEAQEQERNYLARELHDQFGQSITAIQAEAETILELVRSQQLSGQIDAKKLLMQINIGMQAILPLSDQMYNVMHNLMQYLRPSGLEELGLETVLREVIRHWQNRHSQVNCEFNVFGRLSGFSEQVNITVYRIIQECLKNIARHAQATSVKIELAFDIEKSLLTLRIADNGKGIKTEKKWGIGLIGIRERVQALGGELVVQSQPMQGVNIFLSIPIISPLLQ</sequence>
<evidence type="ECO:0000256" key="3">
    <source>
        <dbReference type="ARBA" id="ARBA00004496"/>
    </source>
</evidence>
<keyword evidence="9" id="KW-0479">Metal-binding</keyword>
<dbReference type="PRINTS" id="PR00344">
    <property type="entry name" value="BCTRLSENSOR"/>
</dbReference>
<evidence type="ECO:0000256" key="9">
    <source>
        <dbReference type="ARBA" id="ARBA00022723"/>
    </source>
</evidence>
<accession>A0A251X8Q1</accession>
<dbReference type="InterPro" id="IPR003594">
    <property type="entry name" value="HATPase_dom"/>
</dbReference>
<dbReference type="InterPro" id="IPR050482">
    <property type="entry name" value="Sensor_HK_TwoCompSys"/>
</dbReference>
<dbReference type="PANTHER" id="PTHR24421:SF58">
    <property type="entry name" value="SIGNAL TRANSDUCTION HISTIDINE-PROTEIN KINASE_PHOSPHATASE UHPB"/>
    <property type="match status" value="1"/>
</dbReference>
<dbReference type="Gene3D" id="1.20.5.1930">
    <property type="match status" value="1"/>
</dbReference>
<keyword evidence="13" id="KW-0411">Iron-sulfur</keyword>
<gene>
    <name evidence="17" type="ORF">TPSD3_07140</name>
</gene>
<evidence type="ECO:0000256" key="7">
    <source>
        <dbReference type="ARBA" id="ARBA00022490"/>
    </source>
</evidence>
<evidence type="ECO:0000256" key="4">
    <source>
        <dbReference type="ARBA" id="ARBA00012438"/>
    </source>
</evidence>
<comment type="caution">
    <text evidence="17">The sequence shown here is derived from an EMBL/GenBank/DDBJ whole genome shotgun (WGS) entry which is preliminary data.</text>
</comment>
<comment type="catalytic activity">
    <reaction evidence="1">
        <text>ATP + protein L-histidine = ADP + protein N-phospho-L-histidine.</text>
        <dbReference type="EC" id="2.7.13.3"/>
    </reaction>
</comment>
<evidence type="ECO:0000256" key="5">
    <source>
        <dbReference type="ARBA" id="ARBA00017322"/>
    </source>
</evidence>
<comment type="subcellular location">
    <subcellularLocation>
        <location evidence="3">Cytoplasm</location>
    </subcellularLocation>
</comment>
<dbReference type="CDD" id="cd16917">
    <property type="entry name" value="HATPase_UhpB-NarQ-NarX-like"/>
    <property type="match status" value="1"/>
</dbReference>
<dbReference type="GO" id="GO:0000155">
    <property type="term" value="F:phosphorelay sensor kinase activity"/>
    <property type="evidence" value="ECO:0007669"/>
    <property type="project" value="InterPro"/>
</dbReference>
<dbReference type="InterPro" id="IPR036890">
    <property type="entry name" value="HATPase_C_sf"/>
</dbReference>
<keyword evidence="6" id="KW-0004">4Fe-4S</keyword>